<accession>A0AAE0RQV9</accession>
<proteinExistence type="predicted"/>
<sequence>MRTKEMRVTPIKKKFKFRFDDGYSIFDRGKRSRRYSLPSFDIQGVKLQNSTKGKQRISLPSVALTTLKQHFSKGRGSLLTRRASLASLELLNFKLSNGEVRKKQKTGSEDLQSMPDDNLLETHSMSSSIATLASNDSELFTRTTTNVVSKFRRTSEPADVGANRKDNTSDTDSIKA</sequence>
<reference evidence="2" key="1">
    <citation type="journal article" date="2021" name="Genome Biol. Evol.">
        <title>A High-Quality Reference Genome for a Parasitic Bivalve with Doubly Uniparental Inheritance (Bivalvia: Unionida).</title>
        <authorList>
            <person name="Smith C.H."/>
        </authorList>
    </citation>
    <scope>NUCLEOTIDE SEQUENCE</scope>
    <source>
        <strain evidence="2">CHS0354</strain>
    </source>
</reference>
<feature type="compositionally biased region" description="Basic and acidic residues" evidence="1">
    <location>
        <begin position="162"/>
        <end position="176"/>
    </location>
</feature>
<name>A0AAE0RQV9_9BIVA</name>
<dbReference type="AlphaFoldDB" id="A0AAE0RQV9"/>
<feature type="region of interest" description="Disordered" evidence="1">
    <location>
        <begin position="148"/>
        <end position="176"/>
    </location>
</feature>
<protein>
    <submittedName>
        <fullName evidence="2">Uncharacterized protein</fullName>
    </submittedName>
</protein>
<evidence type="ECO:0000256" key="1">
    <source>
        <dbReference type="SAM" id="MobiDB-lite"/>
    </source>
</evidence>
<reference evidence="2" key="3">
    <citation type="submission" date="2023-05" db="EMBL/GenBank/DDBJ databases">
        <authorList>
            <person name="Smith C.H."/>
        </authorList>
    </citation>
    <scope>NUCLEOTIDE SEQUENCE</scope>
    <source>
        <strain evidence="2">CHS0354</strain>
        <tissue evidence="2">Mantle</tissue>
    </source>
</reference>
<comment type="caution">
    <text evidence="2">The sequence shown here is derived from an EMBL/GenBank/DDBJ whole genome shotgun (WGS) entry which is preliminary data.</text>
</comment>
<gene>
    <name evidence="2" type="ORF">CHS0354_020817</name>
</gene>
<evidence type="ECO:0000313" key="3">
    <source>
        <dbReference type="Proteomes" id="UP001195483"/>
    </source>
</evidence>
<organism evidence="2 3">
    <name type="scientific">Potamilus streckersoni</name>
    <dbReference type="NCBI Taxonomy" id="2493646"/>
    <lineage>
        <taxon>Eukaryota</taxon>
        <taxon>Metazoa</taxon>
        <taxon>Spiralia</taxon>
        <taxon>Lophotrochozoa</taxon>
        <taxon>Mollusca</taxon>
        <taxon>Bivalvia</taxon>
        <taxon>Autobranchia</taxon>
        <taxon>Heteroconchia</taxon>
        <taxon>Palaeoheterodonta</taxon>
        <taxon>Unionida</taxon>
        <taxon>Unionoidea</taxon>
        <taxon>Unionidae</taxon>
        <taxon>Ambleminae</taxon>
        <taxon>Lampsilini</taxon>
        <taxon>Potamilus</taxon>
    </lineage>
</organism>
<dbReference type="Proteomes" id="UP001195483">
    <property type="component" value="Unassembled WGS sequence"/>
</dbReference>
<evidence type="ECO:0000313" key="2">
    <source>
        <dbReference type="EMBL" id="KAK3577939.1"/>
    </source>
</evidence>
<dbReference type="EMBL" id="JAEAOA010001269">
    <property type="protein sequence ID" value="KAK3577939.1"/>
    <property type="molecule type" value="Genomic_DNA"/>
</dbReference>
<keyword evidence="3" id="KW-1185">Reference proteome</keyword>
<reference evidence="2" key="2">
    <citation type="journal article" date="2021" name="Genome Biol. Evol.">
        <title>Developing a high-quality reference genome for a parasitic bivalve with doubly uniparental inheritance (Bivalvia: Unionida).</title>
        <authorList>
            <person name="Smith C.H."/>
        </authorList>
    </citation>
    <scope>NUCLEOTIDE SEQUENCE</scope>
    <source>
        <strain evidence="2">CHS0354</strain>
        <tissue evidence="2">Mantle</tissue>
    </source>
</reference>